<feature type="compositionally biased region" description="Basic and acidic residues" evidence="1">
    <location>
        <begin position="11"/>
        <end position="39"/>
    </location>
</feature>
<accession>A0A225DGI4</accession>
<dbReference type="AlphaFoldDB" id="A0A225DGI4"/>
<protein>
    <submittedName>
        <fullName evidence="2">Uncharacterized protein</fullName>
    </submittedName>
</protein>
<name>A0A225DGI4_9BACT</name>
<gene>
    <name evidence="2" type="ORF">FRUB_08078</name>
</gene>
<sequence length="39" mass="4477">MWQIAGQKPPADFKVRSEEMKPTANRHREDELDVPRAAA</sequence>
<feature type="region of interest" description="Disordered" evidence="1">
    <location>
        <begin position="1"/>
        <end position="39"/>
    </location>
</feature>
<dbReference type="Proteomes" id="UP000214646">
    <property type="component" value="Unassembled WGS sequence"/>
</dbReference>
<evidence type="ECO:0000313" key="2">
    <source>
        <dbReference type="EMBL" id="OWK35515.1"/>
    </source>
</evidence>
<organism evidence="2 3">
    <name type="scientific">Fimbriiglobus ruber</name>
    <dbReference type="NCBI Taxonomy" id="1908690"/>
    <lineage>
        <taxon>Bacteria</taxon>
        <taxon>Pseudomonadati</taxon>
        <taxon>Planctomycetota</taxon>
        <taxon>Planctomycetia</taxon>
        <taxon>Gemmatales</taxon>
        <taxon>Gemmataceae</taxon>
        <taxon>Fimbriiglobus</taxon>
    </lineage>
</organism>
<evidence type="ECO:0000313" key="3">
    <source>
        <dbReference type="Proteomes" id="UP000214646"/>
    </source>
</evidence>
<reference evidence="3" key="1">
    <citation type="submission" date="2017-06" db="EMBL/GenBank/DDBJ databases">
        <title>Genome analysis of Fimbriiglobus ruber SP5, the first member of the order Planctomycetales with confirmed chitinolytic capability.</title>
        <authorList>
            <person name="Ravin N.V."/>
            <person name="Rakitin A.L."/>
            <person name="Ivanova A.A."/>
            <person name="Beletsky A.V."/>
            <person name="Kulichevskaya I.S."/>
            <person name="Mardanov A.V."/>
            <person name="Dedysh S.N."/>
        </authorList>
    </citation>
    <scope>NUCLEOTIDE SEQUENCE [LARGE SCALE GENOMIC DNA]</scope>
    <source>
        <strain evidence="3">SP5</strain>
    </source>
</reference>
<dbReference type="EMBL" id="NIDE01000017">
    <property type="protein sequence ID" value="OWK35515.1"/>
    <property type="molecule type" value="Genomic_DNA"/>
</dbReference>
<comment type="caution">
    <text evidence="2">The sequence shown here is derived from an EMBL/GenBank/DDBJ whole genome shotgun (WGS) entry which is preliminary data.</text>
</comment>
<evidence type="ECO:0000256" key="1">
    <source>
        <dbReference type="SAM" id="MobiDB-lite"/>
    </source>
</evidence>
<proteinExistence type="predicted"/>
<keyword evidence="3" id="KW-1185">Reference proteome</keyword>